<feature type="region of interest" description="Disordered" evidence="1">
    <location>
        <begin position="280"/>
        <end position="303"/>
    </location>
</feature>
<evidence type="ECO:0000256" key="1">
    <source>
        <dbReference type="SAM" id="MobiDB-lite"/>
    </source>
</evidence>
<dbReference type="InterPro" id="IPR051532">
    <property type="entry name" value="Ester_Hydrolysis_Enzymes"/>
</dbReference>
<keyword evidence="4" id="KW-1185">Reference proteome</keyword>
<gene>
    <name evidence="3" type="ORF">SAMN00120144_4273</name>
</gene>
<name>A0A1W1UJW1_9BACT</name>
<dbReference type="PANTHER" id="PTHR30383:SF2">
    <property type="entry name" value="CELLULOSE-BINDING PROTEIN"/>
    <property type="match status" value="1"/>
</dbReference>
<dbReference type="Proteomes" id="UP000192266">
    <property type="component" value="Unassembled WGS sequence"/>
</dbReference>
<dbReference type="InterPro" id="IPR036514">
    <property type="entry name" value="SGNH_hydro_sf"/>
</dbReference>
<evidence type="ECO:0000313" key="4">
    <source>
        <dbReference type="Proteomes" id="UP000192266"/>
    </source>
</evidence>
<sequence>MRATHAFRRFRFFLFLAFLPAIWAVVCSRSPAPVTIMPLGDSITQGNRTYPSYRRPLWRTLQHGQYEVNFVGSRMLNKGGLAPHLDFDLDHQGQWGWTTAMLLPEIRQWSLDHQPDMVLLHAGTNDCFGPQPVEAIRDNLGRIIDQLRGGNPRVKVLLAQLIPSAPPFAELNAKITALNALLPALARAKTTDQSPVVIVDQNTGFSREAGVDLHDGLHPNDQGQAKMAARWYQALQAPGLLGKQPPAPRASVVGDGSPLAGGSCTTCQRGANALALASRKSGGSQLLPIRSEKGGVRGPSPVR</sequence>
<organism evidence="3 4">
    <name type="scientific">Hymenobacter roseosalivarius DSM 11622</name>
    <dbReference type="NCBI Taxonomy" id="645990"/>
    <lineage>
        <taxon>Bacteria</taxon>
        <taxon>Pseudomonadati</taxon>
        <taxon>Bacteroidota</taxon>
        <taxon>Cytophagia</taxon>
        <taxon>Cytophagales</taxon>
        <taxon>Hymenobacteraceae</taxon>
        <taxon>Hymenobacter</taxon>
    </lineage>
</organism>
<accession>A0A1W1UJW1</accession>
<dbReference type="Pfam" id="PF13472">
    <property type="entry name" value="Lipase_GDSL_2"/>
    <property type="match status" value="1"/>
</dbReference>
<protein>
    <submittedName>
        <fullName evidence="3">Lipolytic protein G-D-S-L family</fullName>
    </submittedName>
</protein>
<dbReference type="InterPro" id="IPR013830">
    <property type="entry name" value="SGNH_hydro"/>
</dbReference>
<dbReference type="RefSeq" id="WP_084443361.1">
    <property type="nucleotide sequence ID" value="NZ_FWWW01000028.1"/>
</dbReference>
<dbReference type="Gene3D" id="3.40.50.1110">
    <property type="entry name" value="SGNH hydrolase"/>
    <property type="match status" value="1"/>
</dbReference>
<dbReference type="SUPFAM" id="SSF52266">
    <property type="entry name" value="SGNH hydrolase"/>
    <property type="match status" value="1"/>
</dbReference>
<dbReference type="GO" id="GO:0004622">
    <property type="term" value="F:phosphatidylcholine lysophospholipase activity"/>
    <property type="evidence" value="ECO:0007669"/>
    <property type="project" value="TreeGrafter"/>
</dbReference>
<dbReference type="AlphaFoldDB" id="A0A1W1UJW1"/>
<evidence type="ECO:0000313" key="3">
    <source>
        <dbReference type="EMBL" id="SMB81370.1"/>
    </source>
</evidence>
<evidence type="ECO:0000259" key="2">
    <source>
        <dbReference type="Pfam" id="PF13472"/>
    </source>
</evidence>
<dbReference type="STRING" id="645990.SAMN00120144_4273"/>
<dbReference type="EMBL" id="FWWW01000028">
    <property type="protein sequence ID" value="SMB81370.1"/>
    <property type="molecule type" value="Genomic_DNA"/>
</dbReference>
<feature type="domain" description="SGNH hydrolase-type esterase" evidence="2">
    <location>
        <begin position="39"/>
        <end position="225"/>
    </location>
</feature>
<dbReference type="PANTHER" id="PTHR30383">
    <property type="entry name" value="THIOESTERASE 1/PROTEASE 1/LYSOPHOSPHOLIPASE L1"/>
    <property type="match status" value="1"/>
</dbReference>
<dbReference type="OrthoDB" id="9786188at2"/>
<reference evidence="3 4" key="1">
    <citation type="submission" date="2017-04" db="EMBL/GenBank/DDBJ databases">
        <authorList>
            <person name="Afonso C.L."/>
            <person name="Miller P.J."/>
            <person name="Scott M.A."/>
            <person name="Spackman E."/>
            <person name="Goraichik I."/>
            <person name="Dimitrov K.M."/>
            <person name="Suarez D.L."/>
            <person name="Swayne D.E."/>
        </authorList>
    </citation>
    <scope>NUCLEOTIDE SEQUENCE [LARGE SCALE GENOMIC DNA]</scope>
    <source>
        <strain evidence="3 4">DSM 11622</strain>
    </source>
</reference>
<proteinExistence type="predicted"/>
<dbReference type="CDD" id="cd01833">
    <property type="entry name" value="XynB_like"/>
    <property type="match status" value="1"/>
</dbReference>